<name>A0A1B1Y6I7_9FLAO</name>
<evidence type="ECO:0000313" key="1">
    <source>
        <dbReference type="EMBL" id="ANW96357.1"/>
    </source>
</evidence>
<dbReference type="InterPro" id="IPR007263">
    <property type="entry name" value="DCC1-like"/>
</dbReference>
<proteinExistence type="predicted"/>
<dbReference type="OrthoDB" id="9785438at2"/>
<reference evidence="1 2" key="1">
    <citation type="submission" date="2016-02" db="EMBL/GenBank/DDBJ databases">
        <authorList>
            <person name="Wen L."/>
            <person name="He K."/>
            <person name="Yang H."/>
        </authorList>
    </citation>
    <scope>NUCLEOTIDE SEQUENCE [LARGE SCALE GENOMIC DNA]</scope>
    <source>
        <strain evidence="1 2">CZ1127</strain>
    </source>
</reference>
<dbReference type="Pfam" id="PF04134">
    <property type="entry name" value="DCC1-like"/>
    <property type="match status" value="1"/>
</dbReference>
<protein>
    <submittedName>
        <fullName evidence="1">Thiol-disulfide oxidoreductase</fullName>
    </submittedName>
</protein>
<dbReference type="GO" id="GO:0015035">
    <property type="term" value="F:protein-disulfide reductase activity"/>
    <property type="evidence" value="ECO:0007669"/>
    <property type="project" value="InterPro"/>
</dbReference>
<dbReference type="KEGG" id="wfu:AXE80_08735"/>
<gene>
    <name evidence="1" type="ORF">AXE80_08735</name>
</gene>
<dbReference type="STRING" id="1790137.AXE80_08735"/>
<dbReference type="InterPro" id="IPR052927">
    <property type="entry name" value="DCC_oxidoreductase"/>
</dbReference>
<dbReference type="Proteomes" id="UP000092967">
    <property type="component" value="Chromosome"/>
</dbReference>
<keyword evidence="2" id="KW-1185">Reference proteome</keyword>
<accession>A0A1B1Y6I7</accession>
<sequence length="143" mass="16749">MSNGLKKIEDIIKKHPILLFDGVCNLCNSSVQLVIKNDTKNFFLFAPLQKPEVVKYLEKHHPNLNQIDSIILITRKKTYTKSSAALTVAKHLKGLYPLLYVFYIIPKPIRDLFYDFIAKNRYKWYGKQEQCMIPTTELKNKFL</sequence>
<evidence type="ECO:0000313" key="2">
    <source>
        <dbReference type="Proteomes" id="UP000092967"/>
    </source>
</evidence>
<dbReference type="AlphaFoldDB" id="A0A1B1Y6I7"/>
<dbReference type="PANTHER" id="PTHR33639">
    <property type="entry name" value="THIOL-DISULFIDE OXIDOREDUCTASE DCC"/>
    <property type="match status" value="1"/>
</dbReference>
<dbReference type="EMBL" id="CP014224">
    <property type="protein sequence ID" value="ANW96357.1"/>
    <property type="molecule type" value="Genomic_DNA"/>
</dbReference>
<dbReference type="PANTHER" id="PTHR33639:SF2">
    <property type="entry name" value="DUF393 DOMAIN-CONTAINING PROTEIN"/>
    <property type="match status" value="1"/>
</dbReference>
<organism evidence="1 2">
    <name type="scientific">Wenyingzhuangia fucanilytica</name>
    <dbReference type="NCBI Taxonomy" id="1790137"/>
    <lineage>
        <taxon>Bacteria</taxon>
        <taxon>Pseudomonadati</taxon>
        <taxon>Bacteroidota</taxon>
        <taxon>Flavobacteriia</taxon>
        <taxon>Flavobacteriales</taxon>
        <taxon>Flavobacteriaceae</taxon>
        <taxon>Wenyingzhuangia</taxon>
    </lineage>
</organism>